<accession>A0ABY7VVB3</accession>
<evidence type="ECO:0000256" key="1">
    <source>
        <dbReference type="ARBA" id="ARBA00022475"/>
    </source>
</evidence>
<evidence type="ECO:0000256" key="4">
    <source>
        <dbReference type="ARBA" id="ARBA00023136"/>
    </source>
</evidence>
<dbReference type="PANTHER" id="PTHR22550">
    <property type="entry name" value="SPORE GERMINATION PROTEIN"/>
    <property type="match status" value="1"/>
</dbReference>
<keyword evidence="1" id="KW-1003">Cell membrane</keyword>
<feature type="transmembrane region" description="Helical" evidence="6">
    <location>
        <begin position="12"/>
        <end position="30"/>
    </location>
</feature>
<dbReference type="Gene3D" id="3.40.50.410">
    <property type="entry name" value="von Willebrand factor, type A domain"/>
    <property type="match status" value="1"/>
</dbReference>
<evidence type="ECO:0000259" key="7">
    <source>
        <dbReference type="PROSITE" id="PS50234"/>
    </source>
</evidence>
<name>A0ABY7VVB3_9BACT</name>
<feature type="compositionally biased region" description="Basic and acidic residues" evidence="5">
    <location>
        <begin position="596"/>
        <end position="617"/>
    </location>
</feature>
<evidence type="ECO:0000313" key="8">
    <source>
        <dbReference type="EMBL" id="WDE95998.1"/>
    </source>
</evidence>
<evidence type="ECO:0000313" key="9">
    <source>
        <dbReference type="Proteomes" id="UP001214250"/>
    </source>
</evidence>
<dbReference type="PANTHER" id="PTHR22550:SF5">
    <property type="entry name" value="LEUCINE ZIPPER PROTEIN 4"/>
    <property type="match status" value="1"/>
</dbReference>
<keyword evidence="4 6" id="KW-0472">Membrane</keyword>
<dbReference type="SUPFAM" id="SSF53300">
    <property type="entry name" value="vWA-like"/>
    <property type="match status" value="1"/>
</dbReference>
<feature type="transmembrane region" description="Helical" evidence="6">
    <location>
        <begin position="61"/>
        <end position="80"/>
    </location>
</feature>
<dbReference type="PROSITE" id="PS50234">
    <property type="entry name" value="VWFA"/>
    <property type="match status" value="1"/>
</dbReference>
<keyword evidence="2 6" id="KW-0812">Transmembrane</keyword>
<evidence type="ECO:0000256" key="3">
    <source>
        <dbReference type="ARBA" id="ARBA00022989"/>
    </source>
</evidence>
<dbReference type="SMART" id="SM00327">
    <property type="entry name" value="VWA"/>
    <property type="match status" value="1"/>
</dbReference>
<feature type="domain" description="VWFA" evidence="7">
    <location>
        <begin position="93"/>
        <end position="269"/>
    </location>
</feature>
<protein>
    <submittedName>
        <fullName evidence="8">VWA domain-containing protein</fullName>
    </submittedName>
</protein>
<dbReference type="InterPro" id="IPR036465">
    <property type="entry name" value="vWFA_dom_sf"/>
</dbReference>
<keyword evidence="3 6" id="KW-1133">Transmembrane helix</keyword>
<feature type="compositionally biased region" description="Basic and acidic residues" evidence="5">
    <location>
        <begin position="497"/>
        <end position="564"/>
    </location>
</feature>
<dbReference type="InterPro" id="IPR002035">
    <property type="entry name" value="VWF_A"/>
</dbReference>
<sequence length="617" mass="71166">MVYFKNIDLLPYLIAIFAFALLCLFFGNSYRRKIIKLLKLDYGLDLIKMSQLSQSRRRMRYSLLIIIIAILCLCLLRPQGKEIAQEKESSSRSILFLIDISKSMNVRDMNEQSRLEYSKWWAKRLMSDIPGDRFGLITFSKIANIECPLTSDPEMVLLYLADLNSSLLPGGGTNIADALDNAQKQFKENERDSRVVVLLSDGETENDKWRESLDALKKKNIPVNVIGLGDPKREGLVLDEKGRPIRNSKGDYVMSLSDTSTLKQIADETGGTYIPWDPEQSLKSGHREIEALIHDLEFDESKKENIKVRTELYFLFIPFAILILTIRLWISESKTKEISTKLLSLFIVFALSPELPAQAQLPPQASSPTKTQKAKISPEELKKKIDEICVHITHPITEMKSYNCALVIENKLNEYPALILEHLDKLYRAAARDPRIKLQALANLNSFKHKQALLSEPANQSKALETVINDYITLLSQYPNSEDLQYNIDLALQQKQKIDQQDKDQQDKDQQDKDQQDKDQQDKDQQDKDQQDKDQQDKDQQDKDQQDKDQKTDPGKENPNDKQKPGQQQQKASQMTEDEANAAFQDELKRQQQLRDLIRQSREQRNKRQHFNPEQDK</sequence>
<feature type="region of interest" description="Disordered" evidence="5">
    <location>
        <begin position="497"/>
        <end position="617"/>
    </location>
</feature>
<evidence type="ECO:0000256" key="6">
    <source>
        <dbReference type="SAM" id="Phobius"/>
    </source>
</evidence>
<gene>
    <name evidence="8" type="ORF">PQO03_09760</name>
</gene>
<evidence type="ECO:0000256" key="2">
    <source>
        <dbReference type="ARBA" id="ARBA00022692"/>
    </source>
</evidence>
<feature type="transmembrane region" description="Helical" evidence="6">
    <location>
        <begin position="312"/>
        <end position="330"/>
    </location>
</feature>
<reference evidence="8 9" key="1">
    <citation type="submission" date="2023-02" db="EMBL/GenBank/DDBJ databases">
        <title>Genome sequence of Lentisphaera profundi SAORIC-696.</title>
        <authorList>
            <person name="Kim e."/>
            <person name="Cho J.-C."/>
            <person name="Choi A."/>
            <person name="Kang I."/>
        </authorList>
    </citation>
    <scope>NUCLEOTIDE SEQUENCE [LARGE SCALE GENOMIC DNA]</scope>
    <source>
        <strain evidence="8 9">SAORIC-696</strain>
    </source>
</reference>
<dbReference type="EMBL" id="CP117811">
    <property type="protein sequence ID" value="WDE95998.1"/>
    <property type="molecule type" value="Genomic_DNA"/>
</dbReference>
<dbReference type="Proteomes" id="UP001214250">
    <property type="component" value="Chromosome 1"/>
</dbReference>
<proteinExistence type="predicted"/>
<feature type="compositionally biased region" description="Low complexity" evidence="5">
    <location>
        <begin position="565"/>
        <end position="574"/>
    </location>
</feature>
<evidence type="ECO:0000256" key="5">
    <source>
        <dbReference type="SAM" id="MobiDB-lite"/>
    </source>
</evidence>
<dbReference type="InterPro" id="IPR050768">
    <property type="entry name" value="UPF0353/GerABKA_families"/>
</dbReference>
<keyword evidence="9" id="KW-1185">Reference proteome</keyword>
<dbReference type="Pfam" id="PF13519">
    <property type="entry name" value="VWA_2"/>
    <property type="match status" value="1"/>
</dbReference>
<organism evidence="8 9">
    <name type="scientific">Lentisphaera profundi</name>
    <dbReference type="NCBI Taxonomy" id="1658616"/>
    <lineage>
        <taxon>Bacteria</taxon>
        <taxon>Pseudomonadati</taxon>
        <taxon>Lentisphaerota</taxon>
        <taxon>Lentisphaeria</taxon>
        <taxon>Lentisphaerales</taxon>
        <taxon>Lentisphaeraceae</taxon>
        <taxon>Lentisphaera</taxon>
    </lineage>
</organism>